<dbReference type="SMART" id="SM00646">
    <property type="entry name" value="Ami_3"/>
    <property type="match status" value="1"/>
</dbReference>
<evidence type="ECO:0000313" key="6">
    <source>
        <dbReference type="Proteomes" id="UP000198647"/>
    </source>
</evidence>
<evidence type="ECO:0000259" key="4">
    <source>
        <dbReference type="PROSITE" id="PS51272"/>
    </source>
</evidence>
<dbReference type="PANTHER" id="PTHR30404">
    <property type="entry name" value="N-ACETYLMURAMOYL-L-ALANINE AMIDASE"/>
    <property type="match status" value="1"/>
</dbReference>
<name>A0A1H3DGL8_9BACI</name>
<evidence type="ECO:0000256" key="2">
    <source>
        <dbReference type="ARBA" id="ARBA00022801"/>
    </source>
</evidence>
<dbReference type="InterPro" id="IPR002477">
    <property type="entry name" value="Peptidoglycan-bd-like"/>
</dbReference>
<dbReference type="InterPro" id="IPR002508">
    <property type="entry name" value="MurNAc-LAA_cat"/>
</dbReference>
<organism evidence="5 6">
    <name type="scientific">Salimicrobium album</name>
    <dbReference type="NCBI Taxonomy" id="50717"/>
    <lineage>
        <taxon>Bacteria</taxon>
        <taxon>Bacillati</taxon>
        <taxon>Bacillota</taxon>
        <taxon>Bacilli</taxon>
        <taxon>Bacillales</taxon>
        <taxon>Bacillaceae</taxon>
        <taxon>Salimicrobium</taxon>
    </lineage>
</organism>
<dbReference type="Proteomes" id="UP000198647">
    <property type="component" value="Unassembled WGS sequence"/>
</dbReference>
<evidence type="ECO:0000256" key="1">
    <source>
        <dbReference type="ARBA" id="ARBA00022729"/>
    </source>
</evidence>
<dbReference type="EMBL" id="FNOS01000002">
    <property type="protein sequence ID" value="SDX65613.1"/>
    <property type="molecule type" value="Genomic_DNA"/>
</dbReference>
<evidence type="ECO:0000313" key="5">
    <source>
        <dbReference type="EMBL" id="SDX65613.1"/>
    </source>
</evidence>
<dbReference type="Gene3D" id="3.40.630.40">
    <property type="entry name" value="Zn-dependent exopeptidases"/>
    <property type="match status" value="1"/>
</dbReference>
<sequence>MAYDVAFDYGHDEDTWEDTGGKGVRRNGKKYEEFHFNRDVGEQARKIVERHGLRVYVTQPASGERVTLNQRTYRANRRNVKAFVSFHANAGTPAADGACVFAWKTSSNANRLADNIVAQFKNAGIDLHGSGRHYSRRGHWTNFHVLRETNMPAVLIEHGFMTNKQDFKEIFGEDSREYRKKCAIADAKGVLDYFGISYDGKDNDSAGPRPVLGQGDKGNDVKLYQKKLLEAGYTMDGHGADGSFGPSTVETTEKFQKKHGLTVDGLAGPKTQAKLKQVLESKKAPEKEDNKYQTQEESDMPFKDVDENKWYADELEEAEKAGIARGLPNDTFNPDEPVTRAEAAVFALRAYKNAKK</sequence>
<reference evidence="5 6" key="1">
    <citation type="submission" date="2016-10" db="EMBL/GenBank/DDBJ databases">
        <authorList>
            <person name="Varghese N."/>
            <person name="Submissions S."/>
        </authorList>
    </citation>
    <scope>NUCLEOTIDE SEQUENCE [LARGE SCALE GENOMIC DNA]</scope>
    <source>
        <strain evidence="5 6">DSM 20748</strain>
    </source>
</reference>
<dbReference type="Gene3D" id="1.10.101.10">
    <property type="entry name" value="PGBD-like superfamily/PGBD"/>
    <property type="match status" value="1"/>
</dbReference>
<dbReference type="InterPro" id="IPR036366">
    <property type="entry name" value="PGBDSf"/>
</dbReference>
<dbReference type="SUPFAM" id="SSF53187">
    <property type="entry name" value="Zn-dependent exopeptidases"/>
    <property type="match status" value="1"/>
</dbReference>
<feature type="compositionally biased region" description="Basic and acidic residues" evidence="3">
    <location>
        <begin position="279"/>
        <end position="291"/>
    </location>
</feature>
<accession>A0A1H3DGL8</accession>
<keyword evidence="1" id="KW-0732">Signal</keyword>
<evidence type="ECO:0000256" key="3">
    <source>
        <dbReference type="SAM" id="MobiDB-lite"/>
    </source>
</evidence>
<dbReference type="PROSITE" id="PS51272">
    <property type="entry name" value="SLH"/>
    <property type="match status" value="1"/>
</dbReference>
<dbReference type="PANTHER" id="PTHR30404:SF0">
    <property type="entry name" value="N-ACETYLMURAMOYL-L-ALANINE AMIDASE AMIC"/>
    <property type="match status" value="1"/>
</dbReference>
<feature type="domain" description="SLH" evidence="4">
    <location>
        <begin position="298"/>
        <end position="356"/>
    </location>
</feature>
<dbReference type="InterPro" id="IPR001119">
    <property type="entry name" value="SLH_dom"/>
</dbReference>
<dbReference type="CDD" id="cd02696">
    <property type="entry name" value="MurNAc-LAA"/>
    <property type="match status" value="1"/>
</dbReference>
<dbReference type="InterPro" id="IPR036365">
    <property type="entry name" value="PGBD-like_sf"/>
</dbReference>
<feature type="region of interest" description="Disordered" evidence="3">
    <location>
        <begin position="279"/>
        <end position="305"/>
    </location>
</feature>
<proteinExistence type="predicted"/>
<keyword evidence="2" id="KW-0378">Hydrolase</keyword>
<keyword evidence="6" id="KW-1185">Reference proteome</keyword>
<dbReference type="Pfam" id="PF01520">
    <property type="entry name" value="Amidase_3"/>
    <property type="match status" value="1"/>
</dbReference>
<dbReference type="Pfam" id="PF00395">
    <property type="entry name" value="SLH"/>
    <property type="match status" value="1"/>
</dbReference>
<dbReference type="SUPFAM" id="SSF47090">
    <property type="entry name" value="PGBD-like"/>
    <property type="match status" value="1"/>
</dbReference>
<protein>
    <submittedName>
        <fullName evidence="5">N-acetylmuramoyl-L-alanine amidase</fullName>
    </submittedName>
</protein>
<dbReference type="InterPro" id="IPR050695">
    <property type="entry name" value="N-acetylmuramoyl_amidase_3"/>
</dbReference>
<gene>
    <name evidence="5" type="ORF">SAMN04488081_0961</name>
</gene>
<comment type="caution">
    <text evidence="5">The sequence shown here is derived from an EMBL/GenBank/DDBJ whole genome shotgun (WGS) entry which is preliminary data.</text>
</comment>
<dbReference type="RefSeq" id="WP_093106034.1">
    <property type="nucleotide sequence ID" value="NZ_FNOS01000002.1"/>
</dbReference>
<dbReference type="Pfam" id="PF01471">
    <property type="entry name" value="PG_binding_1"/>
    <property type="match status" value="1"/>
</dbReference>